<evidence type="ECO:0000313" key="4">
    <source>
        <dbReference type="EMBL" id="SEH50058.1"/>
    </source>
</evidence>
<name>A0A1H6IKN2_9EURY</name>
<evidence type="ECO:0000256" key="1">
    <source>
        <dbReference type="ARBA" id="ARBA00006174"/>
    </source>
</evidence>
<dbReference type="EMBL" id="FNWU01000003">
    <property type="protein sequence ID" value="SEH50058.1"/>
    <property type="molecule type" value="Genomic_DNA"/>
</dbReference>
<dbReference type="SUPFAM" id="SSF103378">
    <property type="entry name" value="2-methylcitrate dehydratase PrpD"/>
    <property type="match status" value="1"/>
</dbReference>
<dbReference type="Proteomes" id="UP000199215">
    <property type="component" value="Unassembled WGS sequence"/>
</dbReference>
<dbReference type="InterPro" id="IPR036148">
    <property type="entry name" value="MmgE/PrpD_sf"/>
</dbReference>
<dbReference type="AlphaFoldDB" id="A0A1H6IKN2"/>
<dbReference type="InterPro" id="IPR045337">
    <property type="entry name" value="MmgE_PrpD_C"/>
</dbReference>
<dbReference type="Pfam" id="PF03972">
    <property type="entry name" value="MmgE_PrpD_N"/>
    <property type="match status" value="1"/>
</dbReference>
<proteinExistence type="inferred from homology"/>
<dbReference type="PANTHER" id="PTHR16943">
    <property type="entry name" value="2-METHYLCITRATE DEHYDRATASE-RELATED"/>
    <property type="match status" value="1"/>
</dbReference>
<dbReference type="STRING" id="1267564.SAMN05192561_103165"/>
<feature type="domain" description="MmgE/PrpD N-terminal" evidence="2">
    <location>
        <begin position="8"/>
        <end position="243"/>
    </location>
</feature>
<dbReference type="InterPro" id="IPR045336">
    <property type="entry name" value="MmgE_PrpD_N"/>
</dbReference>
<organism evidence="4 5">
    <name type="scientific">Halopenitus malekzadehii</name>
    <dbReference type="NCBI Taxonomy" id="1267564"/>
    <lineage>
        <taxon>Archaea</taxon>
        <taxon>Methanobacteriati</taxon>
        <taxon>Methanobacteriota</taxon>
        <taxon>Stenosarchaea group</taxon>
        <taxon>Halobacteria</taxon>
        <taxon>Halobacteriales</taxon>
        <taxon>Haloferacaceae</taxon>
        <taxon>Halopenitus</taxon>
    </lineage>
</organism>
<dbReference type="Gene3D" id="1.10.4100.10">
    <property type="entry name" value="2-methylcitrate dehydratase PrpD"/>
    <property type="match status" value="1"/>
</dbReference>
<dbReference type="InterPro" id="IPR042183">
    <property type="entry name" value="MmgE/PrpD_sf_1"/>
</dbReference>
<evidence type="ECO:0000259" key="3">
    <source>
        <dbReference type="Pfam" id="PF19305"/>
    </source>
</evidence>
<evidence type="ECO:0000313" key="5">
    <source>
        <dbReference type="Proteomes" id="UP000199215"/>
    </source>
</evidence>
<keyword evidence="5" id="KW-1185">Reference proteome</keyword>
<evidence type="ECO:0000259" key="2">
    <source>
        <dbReference type="Pfam" id="PF03972"/>
    </source>
</evidence>
<dbReference type="RefSeq" id="WP_092816734.1">
    <property type="nucleotide sequence ID" value="NZ_FNWU01000003.1"/>
</dbReference>
<comment type="similarity">
    <text evidence="1">Belongs to the PrpD family.</text>
</comment>
<sequence length="458" mass="49238">MQLTSELLAEYAAETADRDFPDSVEAKAKRLTLDTLGCCLGGYTSPPSKRLRSIYGGSAGTDDATVLCSGSPTSLEYAGLLNTTMARYLDYNDTYISQGRACHPSDHIPALLSVAQAEGCSGMELLRAIVLAYEVEGLGLDTGVTWGNGYDYVTWGSLATAVAAGSLMGLSRSELRNAIGIVGASTVSLGISRRGEVSMWKGIATAYATHGGIQACQMARAGITGPEAVFEGPAGFFEVVADRELTVDRLGGRDGADYRIMDAHLKPFPCGYYMQPMIAGVQALVQDHDIDPDAVEEVVIHTFAEAAEILADETKWSTDLTRESADHSIPYTTAIAILYGDVTPDHYHATHRNDPTVHALMERVAVEDSEDLTAFVEEHPDSTPTIVEIVADGQRYETRLDHAPGHARNPFSRDRLEAKLTEQAAGLLSDDQTDSLVDLCDDLESLDRVDPIVDATIV</sequence>
<reference evidence="4 5" key="1">
    <citation type="submission" date="2016-10" db="EMBL/GenBank/DDBJ databases">
        <authorList>
            <person name="de Groot N.N."/>
        </authorList>
    </citation>
    <scope>NUCLEOTIDE SEQUENCE [LARGE SCALE GENOMIC DNA]</scope>
    <source>
        <strain evidence="4 5">IBRC-M10418</strain>
    </source>
</reference>
<feature type="domain" description="MmgE/PrpD C-terminal" evidence="3">
    <location>
        <begin position="268"/>
        <end position="442"/>
    </location>
</feature>
<protein>
    <submittedName>
        <fullName evidence="4">2-methylcitrate dehydratase</fullName>
    </submittedName>
</protein>
<dbReference type="Pfam" id="PF19305">
    <property type="entry name" value="MmgE_PrpD_C"/>
    <property type="match status" value="1"/>
</dbReference>
<dbReference type="InterPro" id="IPR005656">
    <property type="entry name" value="MmgE_PrpD"/>
</dbReference>
<gene>
    <name evidence="4" type="ORF">SAMN05192561_103165</name>
</gene>
<dbReference type="OrthoDB" id="43639at2157"/>
<accession>A0A1H6IKN2</accession>
<dbReference type="GO" id="GO:0016829">
    <property type="term" value="F:lyase activity"/>
    <property type="evidence" value="ECO:0007669"/>
    <property type="project" value="InterPro"/>
</dbReference>
<dbReference type="PANTHER" id="PTHR16943:SF8">
    <property type="entry name" value="2-METHYLCITRATE DEHYDRATASE"/>
    <property type="match status" value="1"/>
</dbReference>
<dbReference type="Gene3D" id="3.30.1330.120">
    <property type="entry name" value="2-methylcitrate dehydratase PrpD"/>
    <property type="match status" value="1"/>
</dbReference>
<dbReference type="InterPro" id="IPR042188">
    <property type="entry name" value="MmgE/PrpD_sf_2"/>
</dbReference>